<dbReference type="Proteomes" id="UP000009131">
    <property type="component" value="Unassembled WGS sequence"/>
</dbReference>
<feature type="compositionally biased region" description="Polar residues" evidence="7">
    <location>
        <begin position="51"/>
        <end position="75"/>
    </location>
</feature>
<dbReference type="OMA" id="IYLWPIL"/>
<dbReference type="PANTHER" id="PTHR13254">
    <property type="entry name" value="GOLGI AUTOANTIGEN, GOLGIN SUBFAMILY A, 7"/>
    <property type="match status" value="1"/>
</dbReference>
<dbReference type="GO" id="GO:0031211">
    <property type="term" value="C:endoplasmic reticulum palmitoyltransferase complex"/>
    <property type="evidence" value="ECO:0007669"/>
    <property type="project" value="TreeGrafter"/>
</dbReference>
<gene>
    <name evidence="9" type="primary">Mo04246</name>
    <name evidence="9" type="ORF">E5Q_04246</name>
</gene>
<evidence type="ECO:0000256" key="1">
    <source>
        <dbReference type="ARBA" id="ARBA00004406"/>
    </source>
</evidence>
<evidence type="ECO:0000313" key="9">
    <source>
        <dbReference type="EMBL" id="GAA97568.1"/>
    </source>
</evidence>
<comment type="subunit">
    <text evidence="3">Interacts with ERF2.</text>
</comment>
<keyword evidence="5" id="KW-0256">Endoplasmic reticulum</keyword>
<name>G7E408_MIXOS</name>
<dbReference type="RefSeq" id="XP_014570657.1">
    <property type="nucleotide sequence ID" value="XM_014715171.1"/>
</dbReference>
<evidence type="ECO:0000256" key="5">
    <source>
        <dbReference type="ARBA" id="ARBA00022824"/>
    </source>
</evidence>
<dbReference type="InterPro" id="IPR051371">
    <property type="entry name" value="Ras_palmitoyltransferase"/>
</dbReference>
<evidence type="ECO:0000313" key="10">
    <source>
        <dbReference type="Proteomes" id="UP000009131"/>
    </source>
</evidence>
<dbReference type="HOGENOM" id="CLU_083391_0_0_1"/>
<evidence type="ECO:0000256" key="3">
    <source>
        <dbReference type="ARBA" id="ARBA00011396"/>
    </source>
</evidence>
<dbReference type="InterPro" id="IPR019383">
    <property type="entry name" value="Golgin_A_7/ERF4"/>
</dbReference>
<evidence type="ECO:0000256" key="2">
    <source>
        <dbReference type="ARBA" id="ARBA00007732"/>
    </source>
</evidence>
<dbReference type="GO" id="GO:0005789">
    <property type="term" value="C:endoplasmic reticulum membrane"/>
    <property type="evidence" value="ECO:0007669"/>
    <property type="project" value="UniProtKB-SubCell"/>
</dbReference>
<feature type="region of interest" description="Disordered" evidence="7">
    <location>
        <begin position="1"/>
        <end position="93"/>
    </location>
</feature>
<comment type="similarity">
    <text evidence="2">Belongs to the ERF4 family.</text>
</comment>
<organism evidence="9 10">
    <name type="scientific">Mixia osmundae (strain CBS 9802 / IAM 14324 / JCM 22182 / KY 12970)</name>
    <dbReference type="NCBI Taxonomy" id="764103"/>
    <lineage>
        <taxon>Eukaryota</taxon>
        <taxon>Fungi</taxon>
        <taxon>Dikarya</taxon>
        <taxon>Basidiomycota</taxon>
        <taxon>Pucciniomycotina</taxon>
        <taxon>Mixiomycetes</taxon>
        <taxon>Mixiales</taxon>
        <taxon>Mixiaceae</taxon>
        <taxon>Mixia</taxon>
    </lineage>
</organism>
<dbReference type="AlphaFoldDB" id="G7E408"/>
<sequence>MAHDGVPTTADILPTSLASSPSAAGTSSEHDDRPLRPTGNTSGDSTSSTTLDGQRASQQTEATGITTAARSSASMPANDIADQRKAKPPVAASASIDPYREVFGTPPVGQIGKHKPREIVRIERDYTAGELPQFWSGFPIELEGRVTPTAHLQVMNKLNARLASAYDPYKSIFDNVLAVMTLYISTILTQGHYGREMAQFDKEIEEVNRTVYNPASLNLIDPRSVGYLFLEIEYY</sequence>
<accession>G7E408</accession>
<dbReference type="PANTHER" id="PTHR13254:SF0">
    <property type="entry name" value="GOLGIN SUBFAMILY A MEMBER 7_ERF4 DOMAIN-CONTAINING PROTEIN"/>
    <property type="match status" value="1"/>
</dbReference>
<evidence type="ECO:0000256" key="4">
    <source>
        <dbReference type="ARBA" id="ARBA00018463"/>
    </source>
</evidence>
<feature type="compositionally biased region" description="Low complexity" evidence="7">
    <location>
        <begin position="38"/>
        <end position="50"/>
    </location>
</feature>
<comment type="caution">
    <text evidence="9">The sequence shown here is derived from an EMBL/GenBank/DDBJ whole genome shotgun (WGS) entry which is preliminary data.</text>
</comment>
<keyword evidence="6" id="KW-0472">Membrane</keyword>
<protein>
    <recommendedName>
        <fullName evidence="4">Ras modification protein ERF4</fullName>
    </recommendedName>
</protein>
<feature type="domain" description="Golgin subfamily A member 7/ERF4" evidence="8">
    <location>
        <begin position="119"/>
        <end position="231"/>
    </location>
</feature>
<evidence type="ECO:0000259" key="8">
    <source>
        <dbReference type="Pfam" id="PF10256"/>
    </source>
</evidence>
<dbReference type="STRING" id="764103.G7E408"/>
<reference evidence="9 10" key="1">
    <citation type="journal article" date="2011" name="J. Gen. Appl. Microbiol.">
        <title>Draft genome sequencing of the enigmatic basidiomycete Mixia osmundae.</title>
        <authorList>
            <person name="Nishida H."/>
            <person name="Nagatsuka Y."/>
            <person name="Sugiyama J."/>
        </authorList>
    </citation>
    <scope>NUCLEOTIDE SEQUENCE [LARGE SCALE GENOMIC DNA]</scope>
    <source>
        <strain evidence="10">CBS 9802 / IAM 14324 / JCM 22182 / KY 12970</strain>
    </source>
</reference>
<feature type="compositionally biased region" description="Low complexity" evidence="7">
    <location>
        <begin position="13"/>
        <end position="27"/>
    </location>
</feature>
<evidence type="ECO:0000256" key="6">
    <source>
        <dbReference type="ARBA" id="ARBA00023136"/>
    </source>
</evidence>
<reference evidence="9 10" key="2">
    <citation type="journal article" date="2012" name="Open Biol.">
        <title>Characteristics of nucleosomes and linker DNA regions on the genome of the basidiomycete Mixia osmundae revealed by mono- and dinucleosome mapping.</title>
        <authorList>
            <person name="Nishida H."/>
            <person name="Kondo S."/>
            <person name="Matsumoto T."/>
            <person name="Suzuki Y."/>
            <person name="Yoshikawa H."/>
            <person name="Taylor T.D."/>
            <person name="Sugiyama J."/>
        </authorList>
    </citation>
    <scope>NUCLEOTIDE SEQUENCE [LARGE SCALE GENOMIC DNA]</scope>
    <source>
        <strain evidence="10">CBS 9802 / IAM 14324 / JCM 22182 / KY 12970</strain>
    </source>
</reference>
<evidence type="ECO:0000256" key="7">
    <source>
        <dbReference type="SAM" id="MobiDB-lite"/>
    </source>
</evidence>
<comment type="subcellular location">
    <subcellularLocation>
        <location evidence="1">Endoplasmic reticulum membrane</location>
        <topology evidence="1">Peripheral membrane protein</topology>
    </subcellularLocation>
</comment>
<dbReference type="OrthoDB" id="2190159at2759"/>
<dbReference type="EMBL" id="BABT02000126">
    <property type="protein sequence ID" value="GAA97568.1"/>
    <property type="molecule type" value="Genomic_DNA"/>
</dbReference>
<dbReference type="Pfam" id="PF10256">
    <property type="entry name" value="Erf4"/>
    <property type="match status" value="1"/>
</dbReference>
<keyword evidence="10" id="KW-1185">Reference proteome</keyword>
<proteinExistence type="inferred from homology"/>
<dbReference type="eggNOG" id="KOG4069">
    <property type="taxonomic scope" value="Eukaryota"/>
</dbReference>
<dbReference type="InParanoid" id="G7E408"/>
<dbReference type="GO" id="GO:0006612">
    <property type="term" value="P:protein targeting to membrane"/>
    <property type="evidence" value="ECO:0007669"/>
    <property type="project" value="TreeGrafter"/>
</dbReference>